<protein>
    <submittedName>
        <fullName evidence="2">Uncharacterized protein</fullName>
    </submittedName>
</protein>
<feature type="transmembrane region" description="Helical" evidence="1">
    <location>
        <begin position="85"/>
        <end position="105"/>
    </location>
</feature>
<gene>
    <name evidence="2" type="ORF">RS81_02153</name>
</gene>
<dbReference type="PATRIC" id="fig|92835.4.peg.2185"/>
<evidence type="ECO:0000313" key="3">
    <source>
        <dbReference type="Proteomes" id="UP000033956"/>
    </source>
</evidence>
<keyword evidence="3" id="KW-1185">Reference proteome</keyword>
<keyword evidence="1" id="KW-0812">Transmembrane</keyword>
<dbReference type="Proteomes" id="UP000033956">
    <property type="component" value="Unassembled WGS sequence"/>
</dbReference>
<name>A0A0M2H528_9MICO</name>
<keyword evidence="1" id="KW-0472">Membrane</keyword>
<feature type="transmembrane region" description="Helical" evidence="1">
    <location>
        <begin position="63"/>
        <end position="79"/>
    </location>
</feature>
<organism evidence="2 3">
    <name type="scientific">Microbacterium terrae</name>
    <dbReference type="NCBI Taxonomy" id="69369"/>
    <lineage>
        <taxon>Bacteria</taxon>
        <taxon>Bacillati</taxon>
        <taxon>Actinomycetota</taxon>
        <taxon>Actinomycetes</taxon>
        <taxon>Micrococcales</taxon>
        <taxon>Microbacteriaceae</taxon>
        <taxon>Microbacterium</taxon>
    </lineage>
</organism>
<evidence type="ECO:0000313" key="2">
    <source>
        <dbReference type="EMBL" id="KJL39059.1"/>
    </source>
</evidence>
<proteinExistence type="predicted"/>
<dbReference type="AlphaFoldDB" id="A0A0M2H528"/>
<comment type="caution">
    <text evidence="2">The sequence shown here is derived from an EMBL/GenBank/DDBJ whole genome shotgun (WGS) entry which is preliminary data.</text>
</comment>
<dbReference type="EMBL" id="JYIZ01000052">
    <property type="protein sequence ID" value="KJL39059.1"/>
    <property type="molecule type" value="Genomic_DNA"/>
</dbReference>
<reference evidence="2 3" key="1">
    <citation type="submission" date="2015-02" db="EMBL/GenBank/DDBJ databases">
        <title>Draft genome sequences of ten Microbacterium spp. with emphasis on heavy metal contaminated environments.</title>
        <authorList>
            <person name="Corretto E."/>
        </authorList>
    </citation>
    <scope>NUCLEOTIDE SEQUENCE [LARGE SCALE GENOMIC DNA]</scope>
    <source>
        <strain evidence="2 3">DSM 12510</strain>
    </source>
</reference>
<sequence>MLVAAASAAADTVNLWGALGCAVAYSASLLATLDAFADLILARGDSPAGRLTAGVGLKFASKLAAAAIAVVAAGIVLALDGNWFAFGSLTVAFLVIVGIGVIVLLRHSHGLAASVAAPASVPARYAQQAAAPPIEEDR</sequence>
<feature type="transmembrane region" description="Helical" evidence="1">
    <location>
        <begin position="15"/>
        <end position="42"/>
    </location>
</feature>
<keyword evidence="1" id="KW-1133">Transmembrane helix</keyword>
<evidence type="ECO:0000256" key="1">
    <source>
        <dbReference type="SAM" id="Phobius"/>
    </source>
</evidence>
<dbReference type="STRING" id="92835.RS81_02153"/>
<accession>A0A0M2H528</accession>